<name>E6QVV4_9ZZZZ</name>
<organism evidence="1">
    <name type="scientific">mine drainage metagenome</name>
    <dbReference type="NCBI Taxonomy" id="410659"/>
    <lineage>
        <taxon>unclassified sequences</taxon>
        <taxon>metagenomes</taxon>
        <taxon>ecological metagenomes</taxon>
    </lineage>
</organism>
<reference evidence="1" key="1">
    <citation type="submission" date="2009-10" db="EMBL/GenBank/DDBJ databases">
        <title>Diversity of trophic interactions inside an arsenic-rich microbial ecosystem.</title>
        <authorList>
            <person name="Bertin P.N."/>
            <person name="Heinrich-Salmeron A."/>
            <person name="Pelletier E."/>
            <person name="Goulhen-Chollet F."/>
            <person name="Arsene-Ploetze F."/>
            <person name="Gallien S."/>
            <person name="Calteau A."/>
            <person name="Vallenet D."/>
            <person name="Casiot C."/>
            <person name="Chane-Woon-Ming B."/>
            <person name="Giloteaux L."/>
            <person name="Barakat M."/>
            <person name="Bonnefoy V."/>
            <person name="Bruneel O."/>
            <person name="Chandler M."/>
            <person name="Cleiss J."/>
            <person name="Duran R."/>
            <person name="Elbaz-Poulichet F."/>
            <person name="Fonknechten N."/>
            <person name="Lauga B."/>
            <person name="Mornico D."/>
            <person name="Ortet P."/>
            <person name="Schaeffer C."/>
            <person name="Siguier P."/>
            <person name="Alexander Thil Smith A."/>
            <person name="Van Dorsselaer A."/>
            <person name="Weissenbach J."/>
            <person name="Medigue C."/>
            <person name="Le Paslier D."/>
        </authorList>
    </citation>
    <scope>NUCLEOTIDE SEQUENCE</scope>
</reference>
<sequence>MIDEVKDKIIAALNQAGIHYSAEWDNADDAPREFDPLDYLGDYQATAIGVTGDYFGDEGVSLSRFTVLLDNRFLALFRLSLPRCCDDEADGELYLEVQDLGEEPDDAIKTAHSTFNDEVVRIAMDAVWRVFHCTAVQSIEKTAALAFYENLTKKMHAGIDENIQELRNS</sequence>
<dbReference type="AlphaFoldDB" id="E6QVV4"/>
<protein>
    <submittedName>
        <fullName evidence="1">Uncharacterized protein</fullName>
    </submittedName>
</protein>
<accession>E6QVV4</accession>
<dbReference type="EMBL" id="CABR01000138">
    <property type="protein sequence ID" value="CBI11377.1"/>
    <property type="molecule type" value="Genomic_DNA"/>
</dbReference>
<proteinExistence type="predicted"/>
<comment type="caution">
    <text evidence="1">The sequence shown here is derived from an EMBL/GenBank/DDBJ whole genome shotgun (WGS) entry which is preliminary data.</text>
</comment>
<evidence type="ECO:0000313" key="1">
    <source>
        <dbReference type="EMBL" id="CBI11377.1"/>
    </source>
</evidence>
<gene>
    <name evidence="1" type="ORF">CARN7_2200</name>
</gene>